<comment type="caution">
    <text evidence="1">The sequence shown here is derived from an EMBL/GenBank/DDBJ whole genome shotgun (WGS) entry which is preliminary data.</text>
</comment>
<evidence type="ECO:0008006" key="3">
    <source>
        <dbReference type="Google" id="ProtNLM"/>
    </source>
</evidence>
<sequence length="71" mass="7950">MTDPSTPRPGEPDLHLSIFLHGTQLDYAACRTAALRFIAEWHAREHEPITVIPGPTASLSRLPCERLYLDP</sequence>
<proteinExistence type="predicted"/>
<evidence type="ECO:0000313" key="2">
    <source>
        <dbReference type="Proteomes" id="UP000807309"/>
    </source>
</evidence>
<organism evidence="1 2">
    <name type="scientific">Nocardia abscessus</name>
    <dbReference type="NCBI Taxonomy" id="120957"/>
    <lineage>
        <taxon>Bacteria</taxon>
        <taxon>Bacillati</taxon>
        <taxon>Actinomycetota</taxon>
        <taxon>Actinomycetes</taxon>
        <taxon>Mycobacteriales</taxon>
        <taxon>Nocardiaceae</taxon>
        <taxon>Nocardia</taxon>
    </lineage>
</organism>
<name>A0ABS0CFA1_9NOCA</name>
<keyword evidence="2" id="KW-1185">Reference proteome</keyword>
<dbReference type="EMBL" id="JADLRE010000028">
    <property type="protein sequence ID" value="MBF6228966.1"/>
    <property type="molecule type" value="Genomic_DNA"/>
</dbReference>
<gene>
    <name evidence="1" type="ORF">IU470_28225</name>
</gene>
<evidence type="ECO:0000313" key="1">
    <source>
        <dbReference type="EMBL" id="MBF6228966.1"/>
    </source>
</evidence>
<protein>
    <recommendedName>
        <fullName evidence="3">Alpha/beta hydrolase</fullName>
    </recommendedName>
</protein>
<dbReference type="Proteomes" id="UP000807309">
    <property type="component" value="Unassembled WGS sequence"/>
</dbReference>
<reference evidence="1 2" key="1">
    <citation type="submission" date="2020-10" db="EMBL/GenBank/DDBJ databases">
        <title>Identification of Nocardia species via Next-generation sequencing and recognition of intraspecies genetic diversity.</title>
        <authorList>
            <person name="Li P."/>
            <person name="Li P."/>
            <person name="Lu B."/>
        </authorList>
    </citation>
    <scope>NUCLEOTIDE SEQUENCE [LARGE SCALE GENOMIC DNA]</scope>
    <source>
        <strain evidence="1 2">N-11</strain>
    </source>
</reference>
<dbReference type="RefSeq" id="WP_195035843.1">
    <property type="nucleotide sequence ID" value="NZ_JADLRE010000028.1"/>
</dbReference>
<accession>A0ABS0CFA1</accession>